<feature type="transmembrane region" description="Helical" evidence="5">
    <location>
        <begin position="702"/>
        <end position="724"/>
    </location>
</feature>
<keyword evidence="1" id="KW-0343">GTPase activation</keyword>
<evidence type="ECO:0000256" key="5">
    <source>
        <dbReference type="SAM" id="Phobius"/>
    </source>
</evidence>
<dbReference type="PROSITE" id="PS51450">
    <property type="entry name" value="LRR"/>
    <property type="match status" value="1"/>
</dbReference>
<feature type="compositionally biased region" description="Polar residues" evidence="4">
    <location>
        <begin position="578"/>
        <end position="593"/>
    </location>
</feature>
<keyword evidence="7" id="KW-1185">Reference proteome</keyword>
<evidence type="ECO:0000313" key="7">
    <source>
        <dbReference type="Proteomes" id="UP001281761"/>
    </source>
</evidence>
<keyword evidence="5" id="KW-0812">Transmembrane</keyword>
<organism evidence="6 7">
    <name type="scientific">Blattamonas nauphoetae</name>
    <dbReference type="NCBI Taxonomy" id="2049346"/>
    <lineage>
        <taxon>Eukaryota</taxon>
        <taxon>Metamonada</taxon>
        <taxon>Preaxostyla</taxon>
        <taxon>Oxymonadida</taxon>
        <taxon>Blattamonas</taxon>
    </lineage>
</organism>
<dbReference type="Gene3D" id="3.80.10.10">
    <property type="entry name" value="Ribonuclease Inhibitor"/>
    <property type="match status" value="1"/>
</dbReference>
<proteinExistence type="predicted"/>
<feature type="transmembrane region" description="Helical" evidence="5">
    <location>
        <begin position="350"/>
        <end position="373"/>
    </location>
</feature>
<feature type="transmembrane region" description="Helical" evidence="5">
    <location>
        <begin position="623"/>
        <end position="645"/>
    </location>
</feature>
<dbReference type="Proteomes" id="UP001281761">
    <property type="component" value="Unassembled WGS sequence"/>
</dbReference>
<dbReference type="SMART" id="SM00368">
    <property type="entry name" value="LRR_RI"/>
    <property type="match status" value="3"/>
</dbReference>
<evidence type="ECO:0000256" key="2">
    <source>
        <dbReference type="ARBA" id="ARBA00022614"/>
    </source>
</evidence>
<dbReference type="InterPro" id="IPR001611">
    <property type="entry name" value="Leu-rich_rpt"/>
</dbReference>
<feature type="compositionally biased region" description="Polar residues" evidence="4">
    <location>
        <begin position="770"/>
        <end position="779"/>
    </location>
</feature>
<keyword evidence="3" id="KW-0677">Repeat</keyword>
<comment type="caution">
    <text evidence="6">The sequence shown here is derived from an EMBL/GenBank/DDBJ whole genome shotgun (WGS) entry which is preliminary data.</text>
</comment>
<dbReference type="InterPro" id="IPR032675">
    <property type="entry name" value="LRR_dom_sf"/>
</dbReference>
<dbReference type="InterPro" id="IPR027038">
    <property type="entry name" value="RanGap"/>
</dbReference>
<evidence type="ECO:0000256" key="3">
    <source>
        <dbReference type="ARBA" id="ARBA00022737"/>
    </source>
</evidence>
<feature type="region of interest" description="Disordered" evidence="4">
    <location>
        <begin position="750"/>
        <end position="807"/>
    </location>
</feature>
<accession>A0ABQ9X1S3</accession>
<evidence type="ECO:0000256" key="4">
    <source>
        <dbReference type="SAM" id="MobiDB-lite"/>
    </source>
</evidence>
<feature type="transmembrane region" description="Helical" evidence="5">
    <location>
        <begin position="428"/>
        <end position="450"/>
    </location>
</feature>
<evidence type="ECO:0000256" key="1">
    <source>
        <dbReference type="ARBA" id="ARBA00022468"/>
    </source>
</evidence>
<keyword evidence="5" id="KW-1133">Transmembrane helix</keyword>
<feature type="region of interest" description="Disordered" evidence="4">
    <location>
        <begin position="578"/>
        <end position="597"/>
    </location>
</feature>
<protein>
    <recommendedName>
        <fullName evidence="8">Leucine Rich repeat-containing domain protein</fullName>
    </recommendedName>
</protein>
<feature type="transmembrane region" description="Helical" evidence="5">
    <location>
        <begin position="319"/>
        <end position="338"/>
    </location>
</feature>
<feature type="transmembrane region" description="Helical" evidence="5">
    <location>
        <begin position="665"/>
        <end position="690"/>
    </location>
</feature>
<feature type="transmembrane region" description="Helical" evidence="5">
    <location>
        <begin position="462"/>
        <end position="480"/>
    </location>
</feature>
<feature type="compositionally biased region" description="Basic residues" evidence="4">
    <location>
        <begin position="750"/>
        <end position="764"/>
    </location>
</feature>
<dbReference type="PANTHER" id="PTHR24113">
    <property type="entry name" value="RAN GTPASE-ACTIVATING PROTEIN 1"/>
    <property type="match status" value="1"/>
</dbReference>
<sequence length="807" mass="89115">MSPEIMSKLCHSFRTSFSAKQFTISKIPLTSEIVCEMFPLFANDSKIQTLRLIDCQIDDSVAVSLFALILGTAPPNLRCIDLSGNHIGQLPPNSPAVQYDATPSCKMLSRLIIDENIQLSSLVLSDNPLGNYGLLALSQVLPRSTLRELRIGHVGATPNGLTTLLRAMHYCPQLILLDISDNVAGYTVHHELINTLPHTRLVNLNLANTQLDDASLVHLGDALLDNESLIELDISHNKLSRQAASVFCDQMRLSQNVKHITCTNTTIPSQSVFVSYAAEALTDKPGCPAKRVEPLRNSAVGPFSPLLNKALGGVNVTGLIYLLVLAFAPIVALVMNGISLWEYFNIGETALAIALAVLVGVSLILCSVTYIVLAIRRKKYARIPVGVLHLFRLGALCDAFTLFSRTKGNWDEMADPNDEKEMWHEDTFTINSIISTVAYSFFAVIIQGYVLMGRGLSTSVSIIPILSFIGSLISVSWSLSSFYVTVRKDLTCPVDIDSSIFWQIRIFISQLVSYCHVLFRYVFFAAHHITTLVVFICLSFCVWLLFYMLACPLILVSASTHVSTKLTGLIKRNNKKSVSPILSQNPSKGSSPSLKGERSLVTNLDPAAKTTMTTQTTVRARDYMFHLLRATILAVLSIITPSDLLFSSPLGITLFSKWVRQWPRIVFVCADVVMVVVKGVVTLFFALSHFERFFNEQGLSETLTIVSLIVVFMDAGLVLLRIGTEQNGVSTRRKAENEVKALKEATARRHHKQLEKEKMRRKKMFGQEPQPATATQPRVETTIPVVERSAPPSPQGLRLNIGDARVA</sequence>
<keyword evidence="2" id="KW-0433">Leucine-rich repeat</keyword>
<evidence type="ECO:0008006" key="8">
    <source>
        <dbReference type="Google" id="ProtNLM"/>
    </source>
</evidence>
<reference evidence="6 7" key="1">
    <citation type="journal article" date="2022" name="bioRxiv">
        <title>Genomics of Preaxostyla Flagellates Illuminates Evolutionary Transitions and the Path Towards Mitochondrial Loss.</title>
        <authorList>
            <person name="Novak L.V.F."/>
            <person name="Treitli S.C."/>
            <person name="Pyrih J."/>
            <person name="Halakuc P."/>
            <person name="Pipaliya S.V."/>
            <person name="Vacek V."/>
            <person name="Brzon O."/>
            <person name="Soukal P."/>
            <person name="Eme L."/>
            <person name="Dacks J.B."/>
            <person name="Karnkowska A."/>
            <person name="Elias M."/>
            <person name="Hampl V."/>
        </authorList>
    </citation>
    <scope>NUCLEOTIDE SEQUENCE [LARGE SCALE GENOMIC DNA]</scope>
    <source>
        <strain evidence="6">NAU3</strain>
        <tissue evidence="6">Gut</tissue>
    </source>
</reference>
<evidence type="ECO:0000313" key="6">
    <source>
        <dbReference type="EMBL" id="KAK2945630.1"/>
    </source>
</evidence>
<dbReference type="PANTHER" id="PTHR24113:SF12">
    <property type="entry name" value="RAN GTPASE-ACTIVATING PROTEIN 1"/>
    <property type="match status" value="1"/>
</dbReference>
<keyword evidence="5" id="KW-0472">Membrane</keyword>
<gene>
    <name evidence="6" type="ORF">BLNAU_19427</name>
</gene>
<dbReference type="SUPFAM" id="SSF52047">
    <property type="entry name" value="RNI-like"/>
    <property type="match status" value="1"/>
</dbReference>
<feature type="transmembrane region" description="Helical" evidence="5">
    <location>
        <begin position="531"/>
        <end position="555"/>
    </location>
</feature>
<dbReference type="EMBL" id="JARBJD010000252">
    <property type="protein sequence ID" value="KAK2945630.1"/>
    <property type="molecule type" value="Genomic_DNA"/>
</dbReference>
<name>A0ABQ9X1S3_9EUKA</name>